<dbReference type="InterPro" id="IPR011146">
    <property type="entry name" value="HIT-like"/>
</dbReference>
<dbReference type="PROSITE" id="PS51084">
    <property type="entry name" value="HIT_2"/>
    <property type="match status" value="1"/>
</dbReference>
<dbReference type="CDD" id="cd01276">
    <property type="entry name" value="PKCI_related"/>
    <property type="match status" value="1"/>
</dbReference>
<evidence type="ECO:0000313" key="5">
    <source>
        <dbReference type="EMBL" id="SCZ60968.1"/>
    </source>
</evidence>
<evidence type="ECO:0000256" key="3">
    <source>
        <dbReference type="PROSITE-ProRule" id="PRU00464"/>
    </source>
</evidence>
<protein>
    <submittedName>
        <fullName evidence="5">Histidine triad (HIT) family protein</fullName>
    </submittedName>
</protein>
<evidence type="ECO:0000259" key="4">
    <source>
        <dbReference type="PROSITE" id="PS51084"/>
    </source>
</evidence>
<organism evidence="5 6">
    <name type="scientific">Thiohalomonas denitrificans</name>
    <dbReference type="NCBI Taxonomy" id="415747"/>
    <lineage>
        <taxon>Bacteria</taxon>
        <taxon>Pseudomonadati</taxon>
        <taxon>Pseudomonadota</taxon>
        <taxon>Gammaproteobacteria</taxon>
        <taxon>Thiohalomonadales</taxon>
        <taxon>Thiohalomonadaceae</taxon>
        <taxon>Thiohalomonas</taxon>
    </lineage>
</organism>
<accession>A0A1G5QH62</accession>
<evidence type="ECO:0000313" key="6">
    <source>
        <dbReference type="Proteomes" id="UP000199648"/>
    </source>
</evidence>
<dbReference type="PRINTS" id="PR00332">
    <property type="entry name" value="HISTRIAD"/>
</dbReference>
<feature type="domain" description="HIT" evidence="4">
    <location>
        <begin position="5"/>
        <end position="111"/>
    </location>
</feature>
<dbReference type="PANTHER" id="PTHR23089">
    <property type="entry name" value="HISTIDINE TRIAD HIT PROTEIN"/>
    <property type="match status" value="1"/>
</dbReference>
<dbReference type="InterPro" id="IPR001310">
    <property type="entry name" value="Histidine_triad_HIT"/>
</dbReference>
<dbReference type="GO" id="GO:0003824">
    <property type="term" value="F:catalytic activity"/>
    <property type="evidence" value="ECO:0007669"/>
    <property type="project" value="InterPro"/>
</dbReference>
<dbReference type="OrthoDB" id="9784774at2"/>
<gene>
    <name evidence="5" type="ORF">SAMN03097708_02063</name>
</gene>
<dbReference type="RefSeq" id="WP_092996408.1">
    <property type="nucleotide sequence ID" value="NZ_FMWD01000006.1"/>
</dbReference>
<feature type="active site" description="Tele-AMP-histidine intermediate" evidence="1">
    <location>
        <position position="99"/>
    </location>
</feature>
<dbReference type="Pfam" id="PF11969">
    <property type="entry name" value="DcpS_C"/>
    <property type="match status" value="1"/>
</dbReference>
<dbReference type="SUPFAM" id="SSF54197">
    <property type="entry name" value="HIT-like"/>
    <property type="match status" value="1"/>
</dbReference>
<feature type="short sequence motif" description="Histidine triad motif" evidence="2 3">
    <location>
        <begin position="97"/>
        <end position="101"/>
    </location>
</feature>
<dbReference type="InterPro" id="IPR036265">
    <property type="entry name" value="HIT-like_sf"/>
</dbReference>
<name>A0A1G5QH62_9GAMM</name>
<evidence type="ECO:0000256" key="1">
    <source>
        <dbReference type="PIRSR" id="PIRSR601310-1"/>
    </source>
</evidence>
<evidence type="ECO:0000256" key="2">
    <source>
        <dbReference type="PIRSR" id="PIRSR601310-3"/>
    </source>
</evidence>
<dbReference type="PROSITE" id="PS00892">
    <property type="entry name" value="HIT_1"/>
    <property type="match status" value="1"/>
</dbReference>
<dbReference type="AlphaFoldDB" id="A0A1G5QH62"/>
<dbReference type="Gene3D" id="3.30.428.10">
    <property type="entry name" value="HIT-like"/>
    <property type="match status" value="1"/>
</dbReference>
<dbReference type="Proteomes" id="UP000199648">
    <property type="component" value="Unassembled WGS sequence"/>
</dbReference>
<dbReference type="InterPro" id="IPR019808">
    <property type="entry name" value="Histidine_triad_CS"/>
</dbReference>
<keyword evidence="6" id="KW-1185">Reference proteome</keyword>
<sequence length="111" mass="12322">MTDCIFCKIIAGEIPSDRVHEDDLVVVFRDINPKARVHLLIVPRQHIASLEELGPEHDGLIGHMMRLLPKLAKQEGLETGFRTIINTGKGGGQEVFHLHVHLLGGEKLTGF</sequence>
<proteinExistence type="predicted"/>
<dbReference type="STRING" id="415747.SAMN03097708_02063"/>
<dbReference type="EMBL" id="FMWD01000006">
    <property type="protein sequence ID" value="SCZ60968.1"/>
    <property type="molecule type" value="Genomic_DNA"/>
</dbReference>
<reference evidence="5 6" key="1">
    <citation type="submission" date="2016-10" db="EMBL/GenBank/DDBJ databases">
        <authorList>
            <person name="de Groot N.N."/>
        </authorList>
    </citation>
    <scope>NUCLEOTIDE SEQUENCE [LARGE SCALE GENOMIC DNA]</scope>
    <source>
        <strain evidence="5 6">HLD2</strain>
    </source>
</reference>